<gene>
    <name evidence="8" type="ORF">KGQ19_38100</name>
</gene>
<keyword evidence="3 8" id="KW-0418">Kinase</keyword>
<name>A0ABS5L374_9ACTN</name>
<organism evidence="8 9">
    <name type="scientific">Catenulispora pinistramenti</name>
    <dbReference type="NCBI Taxonomy" id="2705254"/>
    <lineage>
        <taxon>Bacteria</taxon>
        <taxon>Bacillati</taxon>
        <taxon>Actinomycetota</taxon>
        <taxon>Actinomycetes</taxon>
        <taxon>Catenulisporales</taxon>
        <taxon>Catenulisporaceae</taxon>
        <taxon>Catenulispora</taxon>
    </lineage>
</organism>
<dbReference type="Gene3D" id="3.30.200.20">
    <property type="entry name" value="Phosphorylase Kinase, domain 1"/>
    <property type="match status" value="1"/>
</dbReference>
<sequence length="542" mass="58830">MGRPEESVASEGPLAEFARDLRALRHATGQIPYRDLGRLAQYSPSALSTAASGHKLPTIELTLAFVRACGGTPDDVRTWEQRWHEVNESLGRPGRAPCRPRLTGLTRRFADADPANARNVVQFVGQMHKLKIGSGQLTLRDIARRARDAGKSLPTSTLCDALKGDRLPQWRVVEAFVIACGDEEALDRWHEAWTRLAMATVTPHAETGLYTVPRRIAQPDQPVSHGPTSGTGTDRGRAPLEDGDPREIGPYRLLGLLGEGGMSIVYLGVDESGEQAAVKVVHRELARDVEFRQRFRREVGMLQRIPAGRSFARMLAADPEAERPWLATEYVPGPSLAEVVAWDGPLSPSAVRRLGADLAAALATVHGLGLVHRDVKPGNVLMAEQGPKLIDFGIARDDGASKITRTGIAVGTPGFIAPEQLLGRREIGPPADVFALGAVLAFAVTGRHPFGEGDPTSMMYRITHEQPDLDAVPAELREVIARCLAKDPHERPSAEEVAEISPTIAIPPASEQPTSEPSTRRHWAAPIKAAQTLLHLKLPPRR</sequence>
<dbReference type="Gene3D" id="1.10.510.10">
    <property type="entry name" value="Transferase(Phosphotransferase) domain 1"/>
    <property type="match status" value="1"/>
</dbReference>
<dbReference type="InterPro" id="IPR011009">
    <property type="entry name" value="Kinase-like_dom_sf"/>
</dbReference>
<dbReference type="EMBL" id="JAAFYZ010000203">
    <property type="protein sequence ID" value="MBS2552685.1"/>
    <property type="molecule type" value="Genomic_DNA"/>
</dbReference>
<feature type="region of interest" description="Disordered" evidence="6">
    <location>
        <begin position="214"/>
        <end position="245"/>
    </location>
</feature>
<evidence type="ECO:0000256" key="3">
    <source>
        <dbReference type="ARBA" id="ARBA00022777"/>
    </source>
</evidence>
<dbReference type="Proteomes" id="UP000730482">
    <property type="component" value="Unassembled WGS sequence"/>
</dbReference>
<evidence type="ECO:0000256" key="5">
    <source>
        <dbReference type="PROSITE-ProRule" id="PRU10141"/>
    </source>
</evidence>
<evidence type="ECO:0000256" key="6">
    <source>
        <dbReference type="SAM" id="MobiDB-lite"/>
    </source>
</evidence>
<dbReference type="PROSITE" id="PS50011">
    <property type="entry name" value="PROTEIN_KINASE_DOM"/>
    <property type="match status" value="1"/>
</dbReference>
<dbReference type="CDD" id="cd14014">
    <property type="entry name" value="STKc_PknB_like"/>
    <property type="match status" value="1"/>
</dbReference>
<evidence type="ECO:0000256" key="1">
    <source>
        <dbReference type="ARBA" id="ARBA00022679"/>
    </source>
</evidence>
<accession>A0ABS5L374</accession>
<reference evidence="8 9" key="1">
    <citation type="submission" date="2020-02" db="EMBL/GenBank/DDBJ databases">
        <title>Acidophilic actinobacteria isolated from forest soil.</title>
        <authorList>
            <person name="Golinska P."/>
        </authorList>
    </citation>
    <scope>NUCLEOTIDE SEQUENCE [LARGE SCALE GENOMIC DNA]</scope>
    <source>
        <strain evidence="8 9">NL8</strain>
    </source>
</reference>
<dbReference type="InterPro" id="IPR017441">
    <property type="entry name" value="Protein_kinase_ATP_BS"/>
</dbReference>
<dbReference type="GO" id="GO:0016301">
    <property type="term" value="F:kinase activity"/>
    <property type="evidence" value="ECO:0007669"/>
    <property type="project" value="UniProtKB-KW"/>
</dbReference>
<comment type="caution">
    <text evidence="8">The sequence shown here is derived from an EMBL/GenBank/DDBJ whole genome shotgun (WGS) entry which is preliminary data.</text>
</comment>
<feature type="domain" description="Protein kinase" evidence="7">
    <location>
        <begin position="251"/>
        <end position="504"/>
    </location>
</feature>
<feature type="compositionally biased region" description="Basic and acidic residues" evidence="6">
    <location>
        <begin position="234"/>
        <end position="245"/>
    </location>
</feature>
<dbReference type="Pfam" id="PF00069">
    <property type="entry name" value="Pkinase"/>
    <property type="match status" value="1"/>
</dbReference>
<feature type="region of interest" description="Disordered" evidence="6">
    <location>
        <begin position="488"/>
        <end position="521"/>
    </location>
</feature>
<protein>
    <submittedName>
        <fullName evidence="8">Protein kinase</fullName>
    </submittedName>
</protein>
<proteinExistence type="predicted"/>
<dbReference type="InterPro" id="IPR008271">
    <property type="entry name" value="Ser/Thr_kinase_AS"/>
</dbReference>
<dbReference type="Pfam" id="PF13560">
    <property type="entry name" value="HTH_31"/>
    <property type="match status" value="1"/>
</dbReference>
<dbReference type="PANTHER" id="PTHR43289:SF34">
    <property type="entry name" value="SERINE_THREONINE-PROTEIN KINASE YBDM-RELATED"/>
    <property type="match status" value="1"/>
</dbReference>
<dbReference type="PROSITE" id="PS00108">
    <property type="entry name" value="PROTEIN_KINASE_ST"/>
    <property type="match status" value="1"/>
</dbReference>
<evidence type="ECO:0000256" key="2">
    <source>
        <dbReference type="ARBA" id="ARBA00022741"/>
    </source>
</evidence>
<dbReference type="PANTHER" id="PTHR43289">
    <property type="entry name" value="MITOGEN-ACTIVATED PROTEIN KINASE KINASE KINASE 20-RELATED"/>
    <property type="match status" value="1"/>
</dbReference>
<keyword evidence="9" id="KW-1185">Reference proteome</keyword>
<evidence type="ECO:0000313" key="9">
    <source>
        <dbReference type="Proteomes" id="UP000730482"/>
    </source>
</evidence>
<dbReference type="SUPFAM" id="SSF56112">
    <property type="entry name" value="Protein kinase-like (PK-like)"/>
    <property type="match status" value="1"/>
</dbReference>
<dbReference type="SMART" id="SM00220">
    <property type="entry name" value="S_TKc"/>
    <property type="match status" value="1"/>
</dbReference>
<evidence type="ECO:0000259" key="7">
    <source>
        <dbReference type="PROSITE" id="PS50011"/>
    </source>
</evidence>
<keyword evidence="4 5" id="KW-0067">ATP-binding</keyword>
<feature type="binding site" evidence="5">
    <location>
        <position position="279"/>
    </location>
    <ligand>
        <name>ATP</name>
        <dbReference type="ChEBI" id="CHEBI:30616"/>
    </ligand>
</feature>
<dbReference type="PROSITE" id="PS00107">
    <property type="entry name" value="PROTEIN_KINASE_ATP"/>
    <property type="match status" value="1"/>
</dbReference>
<dbReference type="InterPro" id="IPR000719">
    <property type="entry name" value="Prot_kinase_dom"/>
</dbReference>
<evidence type="ECO:0000256" key="4">
    <source>
        <dbReference type="ARBA" id="ARBA00022840"/>
    </source>
</evidence>
<evidence type="ECO:0000313" key="8">
    <source>
        <dbReference type="EMBL" id="MBS2552685.1"/>
    </source>
</evidence>
<keyword evidence="2 5" id="KW-0547">Nucleotide-binding</keyword>
<dbReference type="RefSeq" id="WP_212018508.1">
    <property type="nucleotide sequence ID" value="NZ_JAAFYZ010000203.1"/>
</dbReference>
<keyword evidence="1" id="KW-0808">Transferase</keyword>